<evidence type="ECO:0000313" key="2">
    <source>
        <dbReference type="Proteomes" id="UP000190962"/>
    </source>
</evidence>
<dbReference type="InterPro" id="IPR006521">
    <property type="entry name" value="Tail_protein_I"/>
</dbReference>
<comment type="caution">
    <text evidence="1">The sequence shown here is derived from an EMBL/GenBank/DDBJ whole genome shotgun (WGS) entry which is preliminary data.</text>
</comment>
<dbReference type="RefSeq" id="WP_078453299.1">
    <property type="nucleotide sequence ID" value="NZ_MPNX01000016.1"/>
</dbReference>
<dbReference type="Pfam" id="PF09684">
    <property type="entry name" value="Tail_P2_I"/>
    <property type="match status" value="1"/>
</dbReference>
<proteinExistence type="predicted"/>
<dbReference type="EMBL" id="MPNX01000016">
    <property type="protein sequence ID" value="OOY34378.1"/>
    <property type="molecule type" value="Genomic_DNA"/>
</dbReference>
<name>A0A1T2CQG5_SOVGS</name>
<sequence>MNESLLPFNATQAERNLSLVMKRSSNLPVNINHLWDPFRCPENLLPWLAWSLSVDNWNSAWPTPVKRQQIANSIEIHRRKGTVSAVKKAMAVFGVQVELHEWFETKSTPHTFSVMAWAGDNFRDDHEPVLTEAYYDALKRAIDYSKPVRSHYDFKVGVLFGSDFGIGAVQQSFAIKRVDGEFIFLGAGLDGDLNIGGINQGHSVTRISMEL</sequence>
<organism evidence="1 2">
    <name type="scientific">Solemya velum gill symbiont</name>
    <dbReference type="NCBI Taxonomy" id="2340"/>
    <lineage>
        <taxon>Bacteria</taxon>
        <taxon>Pseudomonadati</taxon>
        <taxon>Pseudomonadota</taxon>
        <taxon>Gammaproteobacteria</taxon>
        <taxon>sulfur-oxidizing symbionts</taxon>
    </lineage>
</organism>
<evidence type="ECO:0000313" key="1">
    <source>
        <dbReference type="EMBL" id="OOY34378.1"/>
    </source>
</evidence>
<dbReference type="NCBIfam" id="TIGR01634">
    <property type="entry name" value="tail_P2_I"/>
    <property type="match status" value="1"/>
</dbReference>
<protein>
    <submittedName>
        <fullName evidence="1">Phage tail protein I</fullName>
    </submittedName>
</protein>
<dbReference type="AlphaFoldDB" id="A0A1T2CQG5"/>
<accession>A0A1T2CQG5</accession>
<reference evidence="1 2" key="1">
    <citation type="submission" date="2016-11" db="EMBL/GenBank/DDBJ databases">
        <title>Mixed transmission modes and dynamic genome evolution in an obligate animal-bacterial symbiosis.</title>
        <authorList>
            <person name="Russell S.L."/>
            <person name="Corbett-Detig R.B."/>
            <person name="Cavanaugh C.M."/>
        </authorList>
    </citation>
    <scope>NUCLEOTIDE SEQUENCE [LARGE SCALE GENOMIC DNA]</scope>
    <source>
        <strain evidence="1">MA-KB16</strain>
    </source>
</reference>
<gene>
    <name evidence="1" type="ORF">BOV88_10175</name>
</gene>
<dbReference type="Proteomes" id="UP000190962">
    <property type="component" value="Unassembled WGS sequence"/>
</dbReference>